<evidence type="ECO:0000313" key="2">
    <source>
        <dbReference type="Proteomes" id="UP000680656"/>
    </source>
</evidence>
<keyword evidence="2" id="KW-1185">Reference proteome</keyword>
<name>A0A8E7B1F5_9EURY</name>
<organism evidence="1 2">
    <name type="scientific">Methanospirillum purgamenti</name>
    <dbReference type="NCBI Taxonomy" id="2834276"/>
    <lineage>
        <taxon>Archaea</taxon>
        <taxon>Methanobacteriati</taxon>
        <taxon>Methanobacteriota</taxon>
        <taxon>Stenosarchaea group</taxon>
        <taxon>Methanomicrobia</taxon>
        <taxon>Methanomicrobiales</taxon>
        <taxon>Methanospirillaceae</taxon>
        <taxon>Methanospirillum</taxon>
    </lineage>
</organism>
<dbReference type="Pfam" id="PF03415">
    <property type="entry name" value="Peptidase_C11"/>
    <property type="match status" value="1"/>
</dbReference>
<dbReference type="EMBL" id="CP075546">
    <property type="protein sequence ID" value="QVV88581.1"/>
    <property type="molecule type" value="Genomic_DNA"/>
</dbReference>
<evidence type="ECO:0000313" key="1">
    <source>
        <dbReference type="EMBL" id="QVV88581.1"/>
    </source>
</evidence>
<dbReference type="PANTHER" id="PTHR37835:SF1">
    <property type="entry name" value="ALPHA-CLOSTRIPAIN"/>
    <property type="match status" value="1"/>
</dbReference>
<dbReference type="Gene3D" id="3.40.50.11970">
    <property type="match status" value="1"/>
</dbReference>
<dbReference type="GeneID" id="65098487"/>
<dbReference type="KEGG" id="mrtj:KHC33_14845"/>
<dbReference type="Proteomes" id="UP000680656">
    <property type="component" value="Chromosome"/>
</dbReference>
<accession>A0A8E7B1F5</accession>
<dbReference type="RefSeq" id="WP_214419390.1">
    <property type="nucleotide sequence ID" value="NZ_CP075546.1"/>
</dbReference>
<dbReference type="InterPro" id="IPR005077">
    <property type="entry name" value="Peptidase_C11"/>
</dbReference>
<dbReference type="AlphaFoldDB" id="A0A8E7B1F5"/>
<dbReference type="PANTHER" id="PTHR37835">
    <property type="entry name" value="ALPHA-CLOSTRIPAIN"/>
    <property type="match status" value="1"/>
</dbReference>
<sequence>MSHFLRSLFLIISLLFLIFLCTCITSAADVPTTVPTTRIALYMVGSDLESESHLGTAEIKEILSGLSSDAGHIDLQIAYGGARSMGWSGMTIADKEDLQDDYRDGIIGNGHYAFRDSSLNMGDAKGLTMFIEYLNDLPRSDRNLFIFWDHGASLAGLCFDENYNWDQLTMQEITDALEKSSITWDLVGMDACLMGSLEVMQAISPFSHLLLVSEEVEPGHGWDYEIPLRVLSDTPSITIEEWGKLVIDSYMDNPNHEPMKKTLSLINMTRLPELEGELSQLGLYLKSHIDQKSMFEGIGSAYYNSQRFGYNPRTDTEVSVDLGDLSLNLDLCMNKSSDLANRVKMAIERVVLYQRNDGSRPKSTGISTISPRNRHPEDIAGLSTSEQGNTTWNSFTQDFVTYVSSDTSNPVITSLGNGTFQVTDDQGIQMVMVKTDWMPDVTNFTHSFGMKADPVYPDDQGIYTPNPDDKTFYLTDAGTGNRSYFYNTYYGNDINGTELYFGFVNITRGTKTRETAINIMQNQDGSIQYALFPYEINPSTGEYLFSRIPITVRTGDIIRPVIVERFLGDESRWQYTSLDPLLITSELVIERDRLPYGSYFPTFWVYDYNMNYDIYLMDVLRFPNNAEKGS</sequence>
<proteinExistence type="predicted"/>
<reference evidence="1 2" key="1">
    <citation type="submission" date="2021-05" db="EMBL/GenBank/DDBJ databases">
        <title>A novel Methanospirillum isolate from a pyrite-forming mixed culture.</title>
        <authorList>
            <person name="Bunk B."/>
            <person name="Sproer C."/>
            <person name="Spring S."/>
            <person name="Pester M."/>
        </authorList>
    </citation>
    <scope>NUCLEOTIDE SEQUENCE [LARGE SCALE GENOMIC DNA]</scope>
    <source>
        <strain evidence="1 2">J.3.6.1-F.2.7.3</strain>
    </source>
</reference>
<gene>
    <name evidence="1" type="ORF">KHC33_14845</name>
</gene>
<evidence type="ECO:0008006" key="3">
    <source>
        <dbReference type="Google" id="ProtNLM"/>
    </source>
</evidence>
<protein>
    <recommendedName>
        <fullName evidence="3">Peptidase C11</fullName>
    </recommendedName>
</protein>